<dbReference type="InterPro" id="IPR000215">
    <property type="entry name" value="Serpin_fam"/>
</dbReference>
<comment type="similarity">
    <text evidence="3">Belongs to the serpin family.</text>
</comment>
<evidence type="ECO:0000256" key="2">
    <source>
        <dbReference type="ARBA" id="ARBA00022900"/>
    </source>
</evidence>
<comment type="caution">
    <text evidence="6">The sequence shown here is derived from an EMBL/GenBank/DDBJ whole genome shotgun (WGS) entry which is preliminary data.</text>
</comment>
<feature type="signal peptide" evidence="4">
    <location>
        <begin position="1"/>
        <end position="18"/>
    </location>
</feature>
<dbReference type="AlphaFoldDB" id="A0AAW2FF95"/>
<dbReference type="Gene3D" id="3.30.497.10">
    <property type="entry name" value="Antithrombin, subunit I, domain 2"/>
    <property type="match status" value="1"/>
</dbReference>
<dbReference type="SUPFAM" id="SSF56574">
    <property type="entry name" value="Serpins"/>
    <property type="match status" value="1"/>
</dbReference>
<gene>
    <name evidence="6" type="ORF">PUN28_012655</name>
</gene>
<keyword evidence="4" id="KW-0732">Signal</keyword>
<feature type="chain" id="PRO_5043845068" description="Serpin domain-containing protein" evidence="4">
    <location>
        <begin position="19"/>
        <end position="439"/>
    </location>
</feature>
<dbReference type="CDD" id="cd19594">
    <property type="entry name" value="serpin_crustaceans_chelicerates_insects"/>
    <property type="match status" value="1"/>
</dbReference>
<keyword evidence="7" id="KW-1185">Reference proteome</keyword>
<name>A0AAW2FF95_9HYME</name>
<accession>A0AAW2FF95</accession>
<evidence type="ECO:0000256" key="3">
    <source>
        <dbReference type="RuleBase" id="RU000411"/>
    </source>
</evidence>
<dbReference type="InterPro" id="IPR042178">
    <property type="entry name" value="Serpin_sf_1"/>
</dbReference>
<dbReference type="PANTHER" id="PTHR11461">
    <property type="entry name" value="SERINE PROTEASE INHIBITOR, SERPIN"/>
    <property type="match status" value="1"/>
</dbReference>
<dbReference type="InterPro" id="IPR042185">
    <property type="entry name" value="Serpin_sf_2"/>
</dbReference>
<dbReference type="Proteomes" id="UP001430953">
    <property type="component" value="Unassembled WGS sequence"/>
</dbReference>
<evidence type="ECO:0000256" key="1">
    <source>
        <dbReference type="ARBA" id="ARBA00022690"/>
    </source>
</evidence>
<dbReference type="Pfam" id="PF00079">
    <property type="entry name" value="Serpin"/>
    <property type="match status" value="1"/>
</dbReference>
<evidence type="ECO:0000259" key="5">
    <source>
        <dbReference type="SMART" id="SM00093"/>
    </source>
</evidence>
<proteinExistence type="inferred from homology"/>
<reference evidence="6 7" key="1">
    <citation type="submission" date="2023-03" db="EMBL/GenBank/DDBJ databases">
        <title>High recombination rates correlate with genetic variation in Cardiocondyla obscurior ants.</title>
        <authorList>
            <person name="Errbii M."/>
        </authorList>
    </citation>
    <scope>NUCLEOTIDE SEQUENCE [LARGE SCALE GENOMIC DNA]</scope>
    <source>
        <strain evidence="6">Alpha-2009</strain>
        <tissue evidence="6">Whole body</tissue>
    </source>
</reference>
<dbReference type="GO" id="GO:0004867">
    <property type="term" value="F:serine-type endopeptidase inhibitor activity"/>
    <property type="evidence" value="ECO:0007669"/>
    <property type="project" value="UniProtKB-KW"/>
</dbReference>
<evidence type="ECO:0000256" key="4">
    <source>
        <dbReference type="SAM" id="SignalP"/>
    </source>
</evidence>
<dbReference type="InterPro" id="IPR023796">
    <property type="entry name" value="Serpin_dom"/>
</dbReference>
<protein>
    <recommendedName>
        <fullName evidence="5">Serpin domain-containing protein</fullName>
    </recommendedName>
</protein>
<evidence type="ECO:0000313" key="7">
    <source>
        <dbReference type="Proteomes" id="UP001430953"/>
    </source>
</evidence>
<dbReference type="Gene3D" id="2.30.39.10">
    <property type="entry name" value="Alpha-1-antitrypsin, domain 1"/>
    <property type="match status" value="2"/>
</dbReference>
<dbReference type="GO" id="GO:0005615">
    <property type="term" value="C:extracellular space"/>
    <property type="evidence" value="ECO:0007669"/>
    <property type="project" value="InterPro"/>
</dbReference>
<keyword evidence="2" id="KW-0722">Serine protease inhibitor</keyword>
<sequence>MSFLTVIPLLSVISMISAQCLTGDDVPTMMDPSSRASLTEARFKFALDSLKKTALIETNDNIFFSPHSIHHALTLAYFGARGTTEDSLKQALRIPNELSKVDVQRNFAIERSLNEMRSQINGSANSYDYQVANKFWITNSKKLRECMLDFFGDQLQVTDFNTNPEGVRNEINDWVSNITKGNIRDLLPPSSVTEDTDLVLVNAVYFKGLWAHRFDSKNSKRDIFYNSGAQNSVTTFMRQKGNFNYAVSEELGTYILELPYKGDEISMFVLLPPFSSARSIRNPSDGPQSGLRQLVERLATEKGSQDLRDLLDNGLPAREVEISFPRFELERELPITQLLHALGAGELVTPDVADLRGFVEDGEKTLHLGDAVHRARIEVSEEGTTAAAATAIFTFRSSRPTEPVIFKANYPFIFLIYNKAEQTILFTGIFRSPNAAQST</sequence>
<evidence type="ECO:0000313" key="6">
    <source>
        <dbReference type="EMBL" id="KAL0113663.1"/>
    </source>
</evidence>
<keyword evidence="1" id="KW-0646">Protease inhibitor</keyword>
<dbReference type="PANTHER" id="PTHR11461:SF278">
    <property type="entry name" value="SERINE PROTEASE INHIBITOR 88EA"/>
    <property type="match status" value="1"/>
</dbReference>
<feature type="domain" description="Serpin" evidence="5">
    <location>
        <begin position="47"/>
        <end position="433"/>
    </location>
</feature>
<organism evidence="6 7">
    <name type="scientific">Cardiocondyla obscurior</name>
    <dbReference type="NCBI Taxonomy" id="286306"/>
    <lineage>
        <taxon>Eukaryota</taxon>
        <taxon>Metazoa</taxon>
        <taxon>Ecdysozoa</taxon>
        <taxon>Arthropoda</taxon>
        <taxon>Hexapoda</taxon>
        <taxon>Insecta</taxon>
        <taxon>Pterygota</taxon>
        <taxon>Neoptera</taxon>
        <taxon>Endopterygota</taxon>
        <taxon>Hymenoptera</taxon>
        <taxon>Apocrita</taxon>
        <taxon>Aculeata</taxon>
        <taxon>Formicoidea</taxon>
        <taxon>Formicidae</taxon>
        <taxon>Myrmicinae</taxon>
        <taxon>Cardiocondyla</taxon>
    </lineage>
</organism>
<dbReference type="InterPro" id="IPR036186">
    <property type="entry name" value="Serpin_sf"/>
</dbReference>
<dbReference type="EMBL" id="JADYXP020000012">
    <property type="protein sequence ID" value="KAL0113663.1"/>
    <property type="molecule type" value="Genomic_DNA"/>
</dbReference>
<dbReference type="SMART" id="SM00093">
    <property type="entry name" value="SERPIN"/>
    <property type="match status" value="1"/>
</dbReference>